<dbReference type="InterPro" id="IPR015943">
    <property type="entry name" value="WD40/YVTN_repeat-like_dom_sf"/>
</dbReference>
<dbReference type="InterPro" id="IPR045151">
    <property type="entry name" value="DCAF8"/>
</dbReference>
<dbReference type="EnsemblMetazoa" id="AMAM002833-RA">
    <property type="protein sequence ID" value="AMAM002833-PA"/>
    <property type="gene ID" value="AMAM002833"/>
</dbReference>
<dbReference type="InterPro" id="IPR036322">
    <property type="entry name" value="WD40_repeat_dom_sf"/>
</dbReference>
<dbReference type="Gene3D" id="2.130.10.10">
    <property type="entry name" value="YVTN repeat-like/Quinoprotein amine dehydrogenase"/>
    <property type="match status" value="1"/>
</dbReference>
<dbReference type="PANTHER" id="PTHR15574">
    <property type="entry name" value="WD REPEAT DOMAIN-CONTAINING FAMILY"/>
    <property type="match status" value="1"/>
</dbReference>
<reference evidence="5" key="1">
    <citation type="submission" date="2013-09" db="EMBL/GenBank/DDBJ databases">
        <title>The Genome Sequence of Anopheles maculatus species B.</title>
        <authorList>
            <consortium name="The Broad Institute Genomics Platform"/>
            <person name="Neafsey D.E."/>
            <person name="Besansky N."/>
            <person name="Howell P."/>
            <person name="Walton C."/>
            <person name="Young S.K."/>
            <person name="Zeng Q."/>
            <person name="Gargeya S."/>
            <person name="Fitzgerald M."/>
            <person name="Haas B."/>
            <person name="Abouelleil A."/>
            <person name="Allen A.W."/>
            <person name="Alvarado L."/>
            <person name="Arachchi H.M."/>
            <person name="Berlin A.M."/>
            <person name="Chapman S.B."/>
            <person name="Gainer-Dewar J."/>
            <person name="Goldberg J."/>
            <person name="Griggs A."/>
            <person name="Gujja S."/>
            <person name="Hansen M."/>
            <person name="Howarth C."/>
            <person name="Imamovic A."/>
            <person name="Ireland A."/>
            <person name="Larimer J."/>
            <person name="McCowan C."/>
            <person name="Murphy C."/>
            <person name="Pearson M."/>
            <person name="Poon T.W."/>
            <person name="Priest M."/>
            <person name="Roberts A."/>
            <person name="Saif S."/>
            <person name="Shea T."/>
            <person name="Sisk P."/>
            <person name="Sykes S."/>
            <person name="Wortman J."/>
            <person name="Nusbaum C."/>
            <person name="Birren B."/>
        </authorList>
    </citation>
    <scope>NUCLEOTIDE SEQUENCE [LARGE SCALE GENOMIC DNA]</scope>
    <source>
        <strain evidence="5">maculatus3</strain>
    </source>
</reference>
<evidence type="ECO:0000256" key="3">
    <source>
        <dbReference type="SAM" id="MobiDB-lite"/>
    </source>
</evidence>
<keyword evidence="1" id="KW-0853">WD repeat</keyword>
<evidence type="ECO:0000313" key="5">
    <source>
        <dbReference type="Proteomes" id="UP000075901"/>
    </source>
</evidence>
<dbReference type="GO" id="GO:0005737">
    <property type="term" value="C:cytoplasm"/>
    <property type="evidence" value="ECO:0007669"/>
    <property type="project" value="TreeGrafter"/>
</dbReference>
<keyword evidence="5" id="KW-1185">Reference proteome</keyword>
<organism evidence="4 5">
    <name type="scientific">Anopheles maculatus</name>
    <dbReference type="NCBI Taxonomy" id="74869"/>
    <lineage>
        <taxon>Eukaryota</taxon>
        <taxon>Metazoa</taxon>
        <taxon>Ecdysozoa</taxon>
        <taxon>Arthropoda</taxon>
        <taxon>Hexapoda</taxon>
        <taxon>Insecta</taxon>
        <taxon>Pterygota</taxon>
        <taxon>Neoptera</taxon>
        <taxon>Endopterygota</taxon>
        <taxon>Diptera</taxon>
        <taxon>Nematocera</taxon>
        <taxon>Culicoidea</taxon>
        <taxon>Culicidae</taxon>
        <taxon>Anophelinae</taxon>
        <taxon>Anopheles</taxon>
        <taxon>Anopheles maculatus group</taxon>
    </lineage>
</organism>
<evidence type="ECO:0000313" key="4">
    <source>
        <dbReference type="EnsemblMetazoa" id="AMAM002833-PA"/>
    </source>
</evidence>
<reference evidence="4" key="2">
    <citation type="submission" date="2020-05" db="UniProtKB">
        <authorList>
            <consortium name="EnsemblMetazoa"/>
        </authorList>
    </citation>
    <scope>IDENTIFICATION</scope>
    <source>
        <strain evidence="4">maculatus3</strain>
    </source>
</reference>
<evidence type="ECO:0000256" key="2">
    <source>
        <dbReference type="ARBA" id="ARBA00022737"/>
    </source>
</evidence>
<dbReference type="SUPFAM" id="SSF50978">
    <property type="entry name" value="WD40 repeat-like"/>
    <property type="match status" value="1"/>
</dbReference>
<dbReference type="GO" id="GO:0080008">
    <property type="term" value="C:Cul4-RING E3 ubiquitin ligase complex"/>
    <property type="evidence" value="ECO:0007669"/>
    <property type="project" value="TreeGrafter"/>
</dbReference>
<keyword evidence="2" id="KW-0677">Repeat</keyword>
<protein>
    <submittedName>
        <fullName evidence="4">Uncharacterized protein</fullName>
    </submittedName>
</protein>
<dbReference type="GO" id="GO:0045944">
    <property type="term" value="P:positive regulation of transcription by RNA polymerase II"/>
    <property type="evidence" value="ECO:0007669"/>
    <property type="project" value="TreeGrafter"/>
</dbReference>
<feature type="region of interest" description="Disordered" evidence="3">
    <location>
        <begin position="1"/>
        <end position="20"/>
    </location>
</feature>
<dbReference type="VEuPathDB" id="VectorBase:AMAM002833"/>
<dbReference type="Proteomes" id="UP000075901">
    <property type="component" value="Unassembled WGS sequence"/>
</dbReference>
<dbReference type="AlphaFoldDB" id="A0A182SAD1"/>
<name>A0A182SAD1_9DIPT</name>
<evidence type="ECO:0000256" key="1">
    <source>
        <dbReference type="ARBA" id="ARBA00022574"/>
    </source>
</evidence>
<accession>A0A182SAD1</accession>
<sequence>MLVVKSDDSDDDPDAGPSEIQPNIRFVKNLKHVAQGYKTLHKYRTCLTEVGYWGKNYVFAGSDCGNVLLWDKHKPDCIMMLNGNHMLVNSVQAHPTLPILAAGGGLGLLKLFMPTSEYSLFDDETIPEVKRKMAKQACYRRRLSSPIYVVYGLDG</sequence>
<dbReference type="PANTHER" id="PTHR15574:SF39">
    <property type="entry name" value="DDB1- AND CUL4-ASSOCIATED FACTOR 6"/>
    <property type="match status" value="1"/>
</dbReference>
<proteinExistence type="predicted"/>